<dbReference type="PANTHER" id="PTHR30213">
    <property type="entry name" value="INNER MEMBRANE PROTEIN YHJD"/>
    <property type="match status" value="1"/>
</dbReference>
<evidence type="ECO:0000313" key="8">
    <source>
        <dbReference type="Proteomes" id="UP000009072"/>
    </source>
</evidence>
<name>Q6KHR7_MYCM1</name>
<dbReference type="AlphaFoldDB" id="Q6KHR7"/>
<organism evidence="7 8">
    <name type="scientific">Mycoplasma mobile (strain ATCC 43663 / 163K / NCTC 11711)</name>
    <name type="common">Mesomycoplasma mobile</name>
    <dbReference type="NCBI Taxonomy" id="267748"/>
    <lineage>
        <taxon>Bacteria</taxon>
        <taxon>Bacillati</taxon>
        <taxon>Mycoplasmatota</taxon>
        <taxon>Mycoplasmoidales</taxon>
        <taxon>Metamycoplasmataceae</taxon>
        <taxon>Mesomycoplasma</taxon>
    </lineage>
</organism>
<feature type="transmembrane region" description="Helical" evidence="6">
    <location>
        <begin position="319"/>
        <end position="343"/>
    </location>
</feature>
<protein>
    <submittedName>
        <fullName evidence="7">Conserved hypothetical membrane protein</fullName>
    </submittedName>
</protein>
<evidence type="ECO:0000313" key="7">
    <source>
        <dbReference type="EMBL" id="AAT27861.1"/>
    </source>
</evidence>
<keyword evidence="3 6" id="KW-0812">Transmembrane</keyword>
<dbReference type="Pfam" id="PF03631">
    <property type="entry name" value="Virul_fac_BrkB"/>
    <property type="match status" value="1"/>
</dbReference>
<dbReference type="Proteomes" id="UP000009072">
    <property type="component" value="Chromosome"/>
</dbReference>
<dbReference type="OrthoDB" id="397438at2"/>
<feature type="transmembrane region" description="Helical" evidence="6">
    <location>
        <begin position="244"/>
        <end position="268"/>
    </location>
</feature>
<sequence>MFKKSLGIGWENFNRKKPRKISKIFKFSSKDKINRKSFVSSKMVVPVYENKTLKKIIKSILNFGLRITSSRVKWNKNKALNEELVDNTYKKIQSKEFAFIPAGLALYLFMAFIPILTIVFSVFSFNLEFTEILRTDILGRLIPGIESSIPAIQEFFQSSTVGTVALIILLASSFWLSSNGFVKFIKSESLIYNFQNIENNLILRIKGILIVLGLSVFMSLVLLVVIPIVKILKENLLIQSPTTFFAIFYILSFILIIFSSYVAFLLLFKLSPSFKLKFKDVSPGAIVTTIPTSLFIVIFGSLSSIDLINYGNFGTIGTFMFLVILILQLSFYLYAGLIINAAYYQTFVGKKLIPKYKSKVKSLEN</sequence>
<evidence type="ECO:0000256" key="6">
    <source>
        <dbReference type="SAM" id="Phobius"/>
    </source>
</evidence>
<feature type="transmembrane region" description="Helical" evidence="6">
    <location>
        <begin position="280"/>
        <end position="299"/>
    </location>
</feature>
<dbReference type="EMBL" id="AE017308">
    <property type="protein sequence ID" value="AAT27861.1"/>
    <property type="molecule type" value="Genomic_DNA"/>
</dbReference>
<gene>
    <name evidence="7" type="ordered locus">MMOB3750</name>
</gene>
<dbReference type="PANTHER" id="PTHR30213:SF0">
    <property type="entry name" value="UPF0761 MEMBRANE PROTEIN YIHY"/>
    <property type="match status" value="1"/>
</dbReference>
<feature type="transmembrane region" description="Helical" evidence="6">
    <location>
        <begin position="155"/>
        <end position="176"/>
    </location>
</feature>
<proteinExistence type="predicted"/>
<keyword evidence="4 6" id="KW-1133">Transmembrane helix</keyword>
<reference evidence="7 8" key="1">
    <citation type="journal article" date="2004" name="Genome Res.">
        <title>The complete genome and proteome of Mycoplasma mobile.</title>
        <authorList>
            <person name="Jaffe J.D."/>
            <person name="Stange-Thomann N."/>
            <person name="Smith C."/>
            <person name="DeCaprio D."/>
            <person name="Fisher S."/>
            <person name="Butler J."/>
            <person name="Calvo S."/>
            <person name="Elkins T."/>
            <person name="FitzGerald M.G."/>
            <person name="Hafez N."/>
            <person name="Kodira C.D."/>
            <person name="Major J."/>
            <person name="Wang S."/>
            <person name="Wilkinson J."/>
            <person name="Nicol R."/>
            <person name="Nusbaum C."/>
            <person name="Birren B."/>
            <person name="Berg H.C."/>
            <person name="Church G.M."/>
        </authorList>
    </citation>
    <scope>NUCLEOTIDE SEQUENCE [LARGE SCALE GENOMIC DNA]</scope>
    <source>
        <strain evidence="8">ATCC 43663 / 163K / NCTC 11711</strain>
    </source>
</reference>
<dbReference type="eggNOG" id="COG1295">
    <property type="taxonomic scope" value="Bacteria"/>
</dbReference>
<dbReference type="InterPro" id="IPR017039">
    <property type="entry name" value="Virul_fac_BrkB"/>
</dbReference>
<dbReference type="GO" id="GO:0005886">
    <property type="term" value="C:plasma membrane"/>
    <property type="evidence" value="ECO:0007669"/>
    <property type="project" value="UniProtKB-SubCell"/>
</dbReference>
<feature type="transmembrane region" description="Helical" evidence="6">
    <location>
        <begin position="97"/>
        <end position="123"/>
    </location>
</feature>
<keyword evidence="2" id="KW-1003">Cell membrane</keyword>
<evidence type="ECO:0000256" key="1">
    <source>
        <dbReference type="ARBA" id="ARBA00004651"/>
    </source>
</evidence>
<evidence type="ECO:0000256" key="2">
    <source>
        <dbReference type="ARBA" id="ARBA00022475"/>
    </source>
</evidence>
<comment type="subcellular location">
    <subcellularLocation>
        <location evidence="1">Cell membrane</location>
        <topology evidence="1">Multi-pass membrane protein</topology>
    </subcellularLocation>
</comment>
<dbReference type="KEGG" id="mmo:MMOB3750"/>
<dbReference type="STRING" id="267748.MMOB3750"/>
<feature type="transmembrane region" description="Helical" evidence="6">
    <location>
        <begin position="208"/>
        <end position="232"/>
    </location>
</feature>
<keyword evidence="5 6" id="KW-0472">Membrane</keyword>
<keyword evidence="8" id="KW-1185">Reference proteome</keyword>
<evidence type="ECO:0000256" key="5">
    <source>
        <dbReference type="ARBA" id="ARBA00023136"/>
    </source>
</evidence>
<dbReference type="RefSeq" id="WP_011264895.1">
    <property type="nucleotide sequence ID" value="NC_006908.1"/>
</dbReference>
<evidence type="ECO:0000256" key="4">
    <source>
        <dbReference type="ARBA" id="ARBA00022989"/>
    </source>
</evidence>
<evidence type="ECO:0000256" key="3">
    <source>
        <dbReference type="ARBA" id="ARBA00022692"/>
    </source>
</evidence>
<dbReference type="HOGENOM" id="CLU_064714_0_0_14"/>
<accession>Q6KHR7</accession>